<dbReference type="Proteomes" id="UP000193689">
    <property type="component" value="Unassembled WGS sequence"/>
</dbReference>
<gene>
    <name evidence="2" type="ORF">BCR38DRAFT_413599</name>
</gene>
<evidence type="ECO:0000313" key="2">
    <source>
        <dbReference type="EMBL" id="ORY58204.1"/>
    </source>
</evidence>
<reference evidence="2 3" key="1">
    <citation type="submission" date="2016-07" db="EMBL/GenBank/DDBJ databases">
        <title>Pervasive Adenine N6-methylation of Active Genes in Fungi.</title>
        <authorList>
            <consortium name="DOE Joint Genome Institute"/>
            <person name="Mondo S.J."/>
            <person name="Dannebaum R.O."/>
            <person name="Kuo R.C."/>
            <person name="Labutti K."/>
            <person name="Haridas S."/>
            <person name="Kuo A."/>
            <person name="Salamov A."/>
            <person name="Ahrendt S.R."/>
            <person name="Lipzen A."/>
            <person name="Sullivan W."/>
            <person name="Andreopoulos W.B."/>
            <person name="Clum A."/>
            <person name="Lindquist E."/>
            <person name="Daum C."/>
            <person name="Ramamoorthy G.K."/>
            <person name="Gryganskyi A."/>
            <person name="Culley D."/>
            <person name="Magnuson J.K."/>
            <person name="James T.Y."/>
            <person name="O'Malley M.A."/>
            <person name="Stajich J.E."/>
            <person name="Spatafora J.W."/>
            <person name="Visel A."/>
            <person name="Grigoriev I.V."/>
        </authorList>
    </citation>
    <scope>NUCLEOTIDE SEQUENCE [LARGE SCALE GENOMIC DNA]</scope>
    <source>
        <strain evidence="2 3">CBS 129021</strain>
    </source>
</reference>
<sequence>MPYAEGGVAYFWQPTQHNAQSRHTSQYAIHTESVNLIFPKQGTETTLSLAVLSLAVLSLACAYAAVTQTDVWIAMSTIGSNQSGGYSVTKASAYTDIELNLRVKFRKLVVRGKNNSYGGYKFAIQGLGSLARYTLGLLTYCLHKP</sequence>
<dbReference type="EMBL" id="MCFJ01000017">
    <property type="protein sequence ID" value="ORY58204.1"/>
    <property type="molecule type" value="Genomic_DNA"/>
</dbReference>
<keyword evidence="1" id="KW-0812">Transmembrane</keyword>
<dbReference type="RefSeq" id="XP_040711239.1">
    <property type="nucleotide sequence ID" value="XM_040858847.1"/>
</dbReference>
<evidence type="ECO:0000256" key="1">
    <source>
        <dbReference type="SAM" id="Phobius"/>
    </source>
</evidence>
<keyword evidence="1" id="KW-0472">Membrane</keyword>
<accession>A0A1Y2DGK0</accession>
<feature type="transmembrane region" description="Helical" evidence="1">
    <location>
        <begin position="47"/>
        <end position="66"/>
    </location>
</feature>
<comment type="caution">
    <text evidence="2">The sequence shown here is derived from an EMBL/GenBank/DDBJ whole genome shotgun (WGS) entry which is preliminary data.</text>
</comment>
<organism evidence="2 3">
    <name type="scientific">Pseudomassariella vexata</name>
    <dbReference type="NCBI Taxonomy" id="1141098"/>
    <lineage>
        <taxon>Eukaryota</taxon>
        <taxon>Fungi</taxon>
        <taxon>Dikarya</taxon>
        <taxon>Ascomycota</taxon>
        <taxon>Pezizomycotina</taxon>
        <taxon>Sordariomycetes</taxon>
        <taxon>Xylariomycetidae</taxon>
        <taxon>Amphisphaeriales</taxon>
        <taxon>Pseudomassariaceae</taxon>
        <taxon>Pseudomassariella</taxon>
    </lineage>
</organism>
<keyword evidence="3" id="KW-1185">Reference proteome</keyword>
<dbReference type="AlphaFoldDB" id="A0A1Y2DGK0"/>
<keyword evidence="1" id="KW-1133">Transmembrane helix</keyword>
<dbReference type="InParanoid" id="A0A1Y2DGK0"/>
<evidence type="ECO:0000313" key="3">
    <source>
        <dbReference type="Proteomes" id="UP000193689"/>
    </source>
</evidence>
<protein>
    <submittedName>
        <fullName evidence="2">Uncharacterized protein</fullName>
    </submittedName>
</protein>
<dbReference type="GeneID" id="63775059"/>
<proteinExistence type="predicted"/>
<name>A0A1Y2DGK0_9PEZI</name>